<name>A0A2H3CL07_ARMGA</name>
<protein>
    <submittedName>
        <fullName evidence="1">Uncharacterized protein</fullName>
    </submittedName>
</protein>
<accession>A0A2H3CL07</accession>
<gene>
    <name evidence="1" type="ORF">ARMGADRAFT_1037597</name>
</gene>
<proteinExistence type="predicted"/>
<keyword evidence="2" id="KW-1185">Reference proteome</keyword>
<dbReference type="AlphaFoldDB" id="A0A2H3CL07"/>
<organism evidence="1 2">
    <name type="scientific">Armillaria gallica</name>
    <name type="common">Bulbous honey fungus</name>
    <name type="synonym">Armillaria bulbosa</name>
    <dbReference type="NCBI Taxonomy" id="47427"/>
    <lineage>
        <taxon>Eukaryota</taxon>
        <taxon>Fungi</taxon>
        <taxon>Dikarya</taxon>
        <taxon>Basidiomycota</taxon>
        <taxon>Agaricomycotina</taxon>
        <taxon>Agaricomycetes</taxon>
        <taxon>Agaricomycetidae</taxon>
        <taxon>Agaricales</taxon>
        <taxon>Marasmiineae</taxon>
        <taxon>Physalacriaceae</taxon>
        <taxon>Armillaria</taxon>
    </lineage>
</organism>
<dbReference type="InParanoid" id="A0A2H3CL07"/>
<evidence type="ECO:0000313" key="2">
    <source>
        <dbReference type="Proteomes" id="UP000217790"/>
    </source>
</evidence>
<dbReference type="Proteomes" id="UP000217790">
    <property type="component" value="Unassembled WGS sequence"/>
</dbReference>
<evidence type="ECO:0000313" key="1">
    <source>
        <dbReference type="EMBL" id="PBK83761.1"/>
    </source>
</evidence>
<dbReference type="EMBL" id="KZ293703">
    <property type="protein sequence ID" value="PBK83761.1"/>
    <property type="molecule type" value="Genomic_DNA"/>
</dbReference>
<sequence>MSLGRTGFSAPEYGGSQGTGNFDTGILVSSVKDAPLAQFFSTQQSMSKNPTAIAILGIQVKKEEASIHMKAEMAIFAGMKYDRQMVMLNNDNLMRKSKRVKKALTEP</sequence>
<reference evidence="2" key="1">
    <citation type="journal article" date="2017" name="Nat. Ecol. Evol.">
        <title>Genome expansion and lineage-specific genetic innovations in the forest pathogenic fungi Armillaria.</title>
        <authorList>
            <person name="Sipos G."/>
            <person name="Prasanna A.N."/>
            <person name="Walter M.C."/>
            <person name="O'Connor E."/>
            <person name="Balint B."/>
            <person name="Krizsan K."/>
            <person name="Kiss B."/>
            <person name="Hess J."/>
            <person name="Varga T."/>
            <person name="Slot J."/>
            <person name="Riley R."/>
            <person name="Boka B."/>
            <person name="Rigling D."/>
            <person name="Barry K."/>
            <person name="Lee J."/>
            <person name="Mihaltcheva S."/>
            <person name="LaButti K."/>
            <person name="Lipzen A."/>
            <person name="Waldron R."/>
            <person name="Moloney N.M."/>
            <person name="Sperisen C."/>
            <person name="Kredics L."/>
            <person name="Vagvoelgyi C."/>
            <person name="Patrignani A."/>
            <person name="Fitzpatrick D."/>
            <person name="Nagy I."/>
            <person name="Doyle S."/>
            <person name="Anderson J.B."/>
            <person name="Grigoriev I.V."/>
            <person name="Gueldener U."/>
            <person name="Muensterkoetter M."/>
            <person name="Nagy L.G."/>
        </authorList>
    </citation>
    <scope>NUCLEOTIDE SEQUENCE [LARGE SCALE GENOMIC DNA]</scope>
    <source>
        <strain evidence="2">Ar21-2</strain>
    </source>
</reference>